<organism evidence="11 12">
    <name type="scientific">Burkholderia puraquae</name>
    <dbReference type="NCBI Taxonomy" id="1904757"/>
    <lineage>
        <taxon>Bacteria</taxon>
        <taxon>Pseudomonadati</taxon>
        <taxon>Pseudomonadota</taxon>
        <taxon>Betaproteobacteria</taxon>
        <taxon>Burkholderiales</taxon>
        <taxon>Burkholderiaceae</taxon>
        <taxon>Burkholderia</taxon>
        <taxon>Burkholderia cepacia complex</taxon>
    </lineage>
</organism>
<dbReference type="Pfam" id="PF01545">
    <property type="entry name" value="Cation_efflux"/>
    <property type="match status" value="1"/>
</dbReference>
<evidence type="ECO:0000256" key="6">
    <source>
        <dbReference type="ARBA" id="ARBA00023136"/>
    </source>
</evidence>
<dbReference type="InterPro" id="IPR002524">
    <property type="entry name" value="Cation_efflux"/>
</dbReference>
<dbReference type="InterPro" id="IPR036837">
    <property type="entry name" value="Cation_efflux_CTD_sf"/>
</dbReference>
<dbReference type="InterPro" id="IPR050291">
    <property type="entry name" value="CDF_Transporter"/>
</dbReference>
<dbReference type="InterPro" id="IPR058533">
    <property type="entry name" value="Cation_efflux_TM"/>
</dbReference>
<comment type="similarity">
    <text evidence="2">Belongs to the cation diffusion facilitator (CDF) transporter (TC 2.A.4) family.</text>
</comment>
<dbReference type="GO" id="GO:0016020">
    <property type="term" value="C:membrane"/>
    <property type="evidence" value="ECO:0007669"/>
    <property type="project" value="UniProtKB-SubCell"/>
</dbReference>
<feature type="transmembrane region" description="Helical" evidence="7">
    <location>
        <begin position="95"/>
        <end position="116"/>
    </location>
</feature>
<gene>
    <name evidence="10" type="primary">mneP</name>
    <name evidence="11" type="ORF">B7G54_17575</name>
    <name evidence="10" type="ORF">LMG29660_03444</name>
</gene>
<evidence type="ECO:0000259" key="9">
    <source>
        <dbReference type="Pfam" id="PF16916"/>
    </source>
</evidence>
<evidence type="ECO:0000256" key="3">
    <source>
        <dbReference type="ARBA" id="ARBA00022448"/>
    </source>
</evidence>
<evidence type="ECO:0000259" key="8">
    <source>
        <dbReference type="Pfam" id="PF01545"/>
    </source>
</evidence>
<dbReference type="InterPro" id="IPR027469">
    <property type="entry name" value="Cation_efflux_TMD_sf"/>
</dbReference>
<dbReference type="PANTHER" id="PTHR43840">
    <property type="entry name" value="MITOCHONDRIAL METAL TRANSPORTER 1-RELATED"/>
    <property type="match status" value="1"/>
</dbReference>
<evidence type="ECO:0000313" key="11">
    <source>
        <dbReference type="EMBL" id="ORT84985.1"/>
    </source>
</evidence>
<keyword evidence="4 7" id="KW-0812">Transmembrane</keyword>
<feature type="transmembrane region" description="Helical" evidence="7">
    <location>
        <begin position="196"/>
        <end position="217"/>
    </location>
</feature>
<keyword evidence="12" id="KW-1185">Reference proteome</keyword>
<dbReference type="InterPro" id="IPR027470">
    <property type="entry name" value="Cation_efflux_CTD"/>
</dbReference>
<dbReference type="GO" id="GO:0008324">
    <property type="term" value="F:monoatomic cation transmembrane transporter activity"/>
    <property type="evidence" value="ECO:0007669"/>
    <property type="project" value="InterPro"/>
</dbReference>
<accession>A0A1X1PFR8</accession>
<dbReference type="NCBIfam" id="TIGR01297">
    <property type="entry name" value="CDF"/>
    <property type="match status" value="1"/>
</dbReference>
<dbReference type="PANTHER" id="PTHR43840:SF15">
    <property type="entry name" value="MITOCHONDRIAL METAL TRANSPORTER 1-RELATED"/>
    <property type="match status" value="1"/>
</dbReference>
<dbReference type="Proteomes" id="UP000193146">
    <property type="component" value="Unassembled WGS sequence"/>
</dbReference>
<evidence type="ECO:0000256" key="5">
    <source>
        <dbReference type="ARBA" id="ARBA00022989"/>
    </source>
</evidence>
<evidence type="ECO:0000256" key="7">
    <source>
        <dbReference type="SAM" id="Phobius"/>
    </source>
</evidence>
<name>A0A1X1PFR8_9BURK</name>
<reference evidence="11 12" key="1">
    <citation type="submission" date="2017-04" db="EMBL/GenBank/DDBJ databases">
        <title>Burkholderia puraquae sp. nov., a novel Burkholderia cepacia complex species from hospital setting samples.</title>
        <authorList>
            <person name="Martina P."/>
            <person name="Leguizamon M."/>
            <person name="Prieto C."/>
            <person name="Sousa S."/>
            <person name="Montanaro P."/>
            <person name="Draghi W."/>
            <person name="Staembler M."/>
            <person name="Bettiol M."/>
            <person name="Figoli C."/>
            <person name="Palau J."/>
            <person name="Alvarez F."/>
            <person name="Benetti S."/>
            <person name="Anchat E."/>
            <person name="Vescina C."/>
            <person name="Ferreras J."/>
            <person name="Lasch P."/>
            <person name="Lagares A."/>
            <person name="Zorreguieta A."/>
            <person name="Yantorno O."/>
            <person name="Bosch A."/>
        </authorList>
    </citation>
    <scope>NUCLEOTIDE SEQUENCE [LARGE SCALE GENOMIC DNA]</scope>
    <source>
        <strain evidence="11 12">CAMPA 1040</strain>
    </source>
</reference>
<feature type="domain" description="Cation efflux protein transmembrane" evidence="8">
    <location>
        <begin position="28"/>
        <end position="221"/>
    </location>
</feature>
<feature type="transmembrane region" description="Helical" evidence="7">
    <location>
        <begin position="128"/>
        <end position="151"/>
    </location>
</feature>
<keyword evidence="6 7" id="KW-0472">Membrane</keyword>
<evidence type="ECO:0000256" key="1">
    <source>
        <dbReference type="ARBA" id="ARBA00004141"/>
    </source>
</evidence>
<evidence type="ECO:0000313" key="12">
    <source>
        <dbReference type="Proteomes" id="UP000193146"/>
    </source>
</evidence>
<sequence>MSKNPDVVLETVADATPGMAAAATRSTWVSVAVNLALSIGQVVIGILSRSQGLVADGIHSMSDLIADFVVLLAGHHSRKPVDEKHPYGHQRFETGASLALAAILLLVGGGMLWSAIQKLGHPEAIARVHVAALWVALVALAAKESLFRYMLAVATRVKSSMLVANAWHARSDAASSLVVACGILGNLFGYPLLDPVAALIVGGMIVKMGATFGWNALHDLMDRAADAEDVQAIRATLLATPGVLDAHDLRTRKTGDLILVDVHLDIDADLTVSQGHDIAVDARARVMRHHRVLNVMTHVDPRKRESIAEGTFGIRSR</sequence>
<comment type="subcellular location">
    <subcellularLocation>
        <location evidence="1">Membrane</location>
        <topology evidence="1">Multi-pass membrane protein</topology>
    </subcellularLocation>
</comment>
<keyword evidence="5 7" id="KW-1133">Transmembrane helix</keyword>
<dbReference type="Pfam" id="PF16916">
    <property type="entry name" value="ZT_dimer"/>
    <property type="match status" value="1"/>
</dbReference>
<evidence type="ECO:0000256" key="2">
    <source>
        <dbReference type="ARBA" id="ARBA00008114"/>
    </source>
</evidence>
<evidence type="ECO:0000256" key="4">
    <source>
        <dbReference type="ARBA" id="ARBA00022692"/>
    </source>
</evidence>
<keyword evidence="3" id="KW-0813">Transport</keyword>
<dbReference type="SUPFAM" id="SSF160240">
    <property type="entry name" value="Cation efflux protein cytoplasmic domain-like"/>
    <property type="match status" value="1"/>
</dbReference>
<feature type="transmembrane region" description="Helical" evidence="7">
    <location>
        <begin position="28"/>
        <end position="47"/>
    </location>
</feature>
<dbReference type="FunFam" id="1.20.1510.10:FF:000006">
    <property type="entry name" value="Divalent cation efflux transporter"/>
    <property type="match status" value="1"/>
</dbReference>
<reference evidence="10 13" key="2">
    <citation type="submission" date="2020-04" db="EMBL/GenBank/DDBJ databases">
        <authorList>
            <person name="De Canck E."/>
        </authorList>
    </citation>
    <scope>NUCLEOTIDE SEQUENCE [LARGE SCALE GENOMIC DNA]</scope>
    <source>
        <strain evidence="10 13">LMG 29660</strain>
    </source>
</reference>
<protein>
    <submittedName>
        <fullName evidence="11">Cation-efflux pump</fullName>
    </submittedName>
    <submittedName>
        <fullName evidence="10">Manganese efflux system protein MneP</fullName>
    </submittedName>
</protein>
<dbReference type="OrthoDB" id="9806522at2"/>
<dbReference type="Gene3D" id="1.20.1510.10">
    <property type="entry name" value="Cation efflux protein transmembrane domain"/>
    <property type="match status" value="1"/>
</dbReference>
<dbReference type="SUPFAM" id="SSF161111">
    <property type="entry name" value="Cation efflux protein transmembrane domain-like"/>
    <property type="match status" value="1"/>
</dbReference>
<dbReference type="EMBL" id="NBYX01000008">
    <property type="protein sequence ID" value="ORT84985.1"/>
    <property type="molecule type" value="Genomic_DNA"/>
</dbReference>
<proteinExistence type="inferred from homology"/>
<evidence type="ECO:0000313" key="10">
    <source>
        <dbReference type="EMBL" id="CAB3758451.1"/>
    </source>
</evidence>
<dbReference type="Gene3D" id="3.30.70.1350">
    <property type="entry name" value="Cation efflux protein, cytoplasmic domain"/>
    <property type="match status" value="1"/>
</dbReference>
<feature type="transmembrane region" description="Helical" evidence="7">
    <location>
        <begin position="172"/>
        <end position="190"/>
    </location>
</feature>
<feature type="domain" description="Cation efflux protein cytoplasmic" evidence="9">
    <location>
        <begin position="226"/>
        <end position="301"/>
    </location>
</feature>
<dbReference type="Proteomes" id="UP000494135">
    <property type="component" value="Unassembled WGS sequence"/>
</dbReference>
<evidence type="ECO:0000313" key="13">
    <source>
        <dbReference type="Proteomes" id="UP000494135"/>
    </source>
</evidence>
<dbReference type="EMBL" id="CADIKG010000007">
    <property type="protein sequence ID" value="CAB3758451.1"/>
    <property type="molecule type" value="Genomic_DNA"/>
</dbReference>
<dbReference type="AlphaFoldDB" id="A0A1X1PFR8"/>
<dbReference type="RefSeq" id="WP_085040217.1">
    <property type="nucleotide sequence ID" value="NZ_CADIKG010000007.1"/>
</dbReference>